<evidence type="ECO:0000313" key="1">
    <source>
        <dbReference type="EMBL" id="RCW40533.1"/>
    </source>
</evidence>
<accession>A0A368VH65</accession>
<gene>
    <name evidence="1" type="ORF">DFP97_1349</name>
</gene>
<dbReference type="AlphaFoldDB" id="A0A368VH65"/>
<sequence>MSAYVLYLEVIQVKLEEEQKHIRALLRQRQIKILELVTKNGILCRYASKGYEHRIDMLPSVILMGL</sequence>
<keyword evidence="2" id="KW-1185">Reference proteome</keyword>
<evidence type="ECO:0000313" key="2">
    <source>
        <dbReference type="Proteomes" id="UP000252415"/>
    </source>
</evidence>
<dbReference type="InterPro" id="IPR058600">
    <property type="entry name" value="YhjD-like"/>
</dbReference>
<proteinExistence type="predicted"/>
<dbReference type="EMBL" id="QPJD01000034">
    <property type="protein sequence ID" value="RCW40533.1"/>
    <property type="molecule type" value="Genomic_DNA"/>
</dbReference>
<organism evidence="1 2">
    <name type="scientific">Paenibacillus prosopidis</name>
    <dbReference type="NCBI Taxonomy" id="630520"/>
    <lineage>
        <taxon>Bacteria</taxon>
        <taxon>Bacillati</taxon>
        <taxon>Bacillota</taxon>
        <taxon>Bacilli</taxon>
        <taxon>Bacillales</taxon>
        <taxon>Paenibacillaceae</taxon>
        <taxon>Paenibacillus</taxon>
    </lineage>
</organism>
<reference evidence="1 2" key="1">
    <citation type="submission" date="2018-07" db="EMBL/GenBank/DDBJ databases">
        <title>Genomic Encyclopedia of Type Strains, Phase III (KMG-III): the genomes of soil and plant-associated and newly described type strains.</title>
        <authorList>
            <person name="Whitman W."/>
        </authorList>
    </citation>
    <scope>NUCLEOTIDE SEQUENCE [LARGE SCALE GENOMIC DNA]</scope>
    <source>
        <strain evidence="1 2">CECT 7506</strain>
    </source>
</reference>
<dbReference type="Pfam" id="PF26325">
    <property type="entry name" value="YhjD"/>
    <property type="match status" value="1"/>
</dbReference>
<comment type="caution">
    <text evidence="1">The sequence shown here is derived from an EMBL/GenBank/DDBJ whole genome shotgun (WGS) entry which is preliminary data.</text>
</comment>
<dbReference type="OrthoDB" id="2910298at2"/>
<dbReference type="RefSeq" id="WP_114384210.1">
    <property type="nucleotide sequence ID" value="NZ_QPJD01000034.1"/>
</dbReference>
<dbReference type="Proteomes" id="UP000252415">
    <property type="component" value="Unassembled WGS sequence"/>
</dbReference>
<name>A0A368VH65_9BACL</name>
<protein>
    <submittedName>
        <fullName evidence="1">Uncharacterized protein</fullName>
    </submittedName>
</protein>